<dbReference type="InterPro" id="IPR029021">
    <property type="entry name" value="Prot-tyrosine_phosphatase-like"/>
</dbReference>
<evidence type="ECO:0000259" key="2">
    <source>
        <dbReference type="PROSITE" id="PS50056"/>
    </source>
</evidence>
<dbReference type="Proteomes" id="UP001209570">
    <property type="component" value="Unassembled WGS sequence"/>
</dbReference>
<dbReference type="SUPFAM" id="SSF52799">
    <property type="entry name" value="(Phosphotyrosine protein) phosphatases II"/>
    <property type="match status" value="1"/>
</dbReference>
<name>A0AAD5Q7A0_PYTIN</name>
<evidence type="ECO:0000259" key="1">
    <source>
        <dbReference type="PROSITE" id="PS50054"/>
    </source>
</evidence>
<organism evidence="3 4">
    <name type="scientific">Pythium insidiosum</name>
    <name type="common">Pythiosis disease agent</name>
    <dbReference type="NCBI Taxonomy" id="114742"/>
    <lineage>
        <taxon>Eukaryota</taxon>
        <taxon>Sar</taxon>
        <taxon>Stramenopiles</taxon>
        <taxon>Oomycota</taxon>
        <taxon>Peronosporomycetes</taxon>
        <taxon>Pythiales</taxon>
        <taxon>Pythiaceae</taxon>
        <taxon>Pythium</taxon>
    </lineage>
</organism>
<proteinExistence type="predicted"/>
<protein>
    <recommendedName>
        <fullName evidence="5">Dual specificity protein phosphatase</fullName>
    </recommendedName>
</protein>
<feature type="domain" description="Tyrosine-protein phosphatase" evidence="1">
    <location>
        <begin position="77"/>
        <end position="219"/>
    </location>
</feature>
<comment type="caution">
    <text evidence="3">The sequence shown here is derived from an EMBL/GenBank/DDBJ whole genome shotgun (WGS) entry which is preliminary data.</text>
</comment>
<dbReference type="PROSITE" id="PS50054">
    <property type="entry name" value="TYR_PHOSPHATASE_DUAL"/>
    <property type="match status" value="1"/>
</dbReference>
<dbReference type="Gene3D" id="3.90.190.10">
    <property type="entry name" value="Protein tyrosine phosphatase superfamily"/>
    <property type="match status" value="1"/>
</dbReference>
<evidence type="ECO:0008006" key="5">
    <source>
        <dbReference type="Google" id="ProtNLM"/>
    </source>
</evidence>
<dbReference type="PROSITE" id="PS50056">
    <property type="entry name" value="TYR_PHOSPHATASE_2"/>
    <property type="match status" value="1"/>
</dbReference>
<evidence type="ECO:0000313" key="3">
    <source>
        <dbReference type="EMBL" id="KAJ0394186.1"/>
    </source>
</evidence>
<sequence>MAPAGASPPKAVYVKSKVAVSAGVEQTNPEERAIVASAQLRMRTADPSATRVSLPRQLFVALRQFLRPSSDSIARLPPTSVLPALLLGNERNAAAFDELHALGVTHICNLDFAARNYFEGKFVYIKLGLVDRADERLTPQLFAGVNQFLEACEAVGGRALVHCATGHALAPAFVVAFLVGKKQHTLDDALALVRSQRPGVALYPSFVDQLKEFEVLTRRQRQEQQQQQQSATS</sequence>
<dbReference type="GO" id="GO:0005737">
    <property type="term" value="C:cytoplasm"/>
    <property type="evidence" value="ECO:0007669"/>
    <property type="project" value="TreeGrafter"/>
</dbReference>
<feature type="domain" description="Tyrosine specific protein phosphatases" evidence="2">
    <location>
        <begin position="139"/>
        <end position="200"/>
    </location>
</feature>
<dbReference type="PANTHER" id="PTHR46377:SF1">
    <property type="entry name" value="DUAL SPECIFICITY PROTEIN PHOSPHATASE 19"/>
    <property type="match status" value="1"/>
</dbReference>
<dbReference type="GO" id="GO:0008579">
    <property type="term" value="F:JUN kinase phosphatase activity"/>
    <property type="evidence" value="ECO:0007669"/>
    <property type="project" value="TreeGrafter"/>
</dbReference>
<keyword evidence="4" id="KW-1185">Reference proteome</keyword>
<evidence type="ECO:0000313" key="4">
    <source>
        <dbReference type="Proteomes" id="UP001209570"/>
    </source>
</evidence>
<dbReference type="InterPro" id="IPR000340">
    <property type="entry name" value="Dual-sp_phosphatase_cat-dom"/>
</dbReference>
<accession>A0AAD5Q7A0</accession>
<dbReference type="CDD" id="cd14498">
    <property type="entry name" value="DSP"/>
    <property type="match status" value="1"/>
</dbReference>
<dbReference type="AlphaFoldDB" id="A0AAD5Q7A0"/>
<dbReference type="Pfam" id="PF00782">
    <property type="entry name" value="DSPc"/>
    <property type="match status" value="1"/>
</dbReference>
<dbReference type="InterPro" id="IPR000387">
    <property type="entry name" value="Tyr_Pase_dom"/>
</dbReference>
<dbReference type="PANTHER" id="PTHR46377">
    <property type="entry name" value="DUAL SPECIFICITY PROTEIN PHOSPHATASE 19"/>
    <property type="match status" value="1"/>
</dbReference>
<gene>
    <name evidence="3" type="ORF">P43SY_003815</name>
</gene>
<dbReference type="SMART" id="SM00195">
    <property type="entry name" value="DSPc"/>
    <property type="match status" value="1"/>
</dbReference>
<reference evidence="3" key="1">
    <citation type="submission" date="2021-12" db="EMBL/GenBank/DDBJ databases">
        <title>Prjna785345.</title>
        <authorList>
            <person name="Rujirawat T."/>
            <person name="Krajaejun T."/>
        </authorList>
    </citation>
    <scope>NUCLEOTIDE SEQUENCE</scope>
    <source>
        <strain evidence="3">Pi057C3</strain>
    </source>
</reference>
<dbReference type="InterPro" id="IPR020422">
    <property type="entry name" value="TYR_PHOSPHATASE_DUAL_dom"/>
</dbReference>
<dbReference type="EMBL" id="JAKCXM010000428">
    <property type="protein sequence ID" value="KAJ0394186.1"/>
    <property type="molecule type" value="Genomic_DNA"/>
</dbReference>